<feature type="region of interest" description="Disordered" evidence="1">
    <location>
        <begin position="275"/>
        <end position="295"/>
    </location>
</feature>
<dbReference type="Proteomes" id="UP000703661">
    <property type="component" value="Unassembled WGS sequence"/>
</dbReference>
<reference evidence="2" key="1">
    <citation type="journal article" date="2020" name="Fungal Divers.">
        <title>Resolving the Mortierellaceae phylogeny through synthesis of multi-gene phylogenetics and phylogenomics.</title>
        <authorList>
            <person name="Vandepol N."/>
            <person name="Liber J."/>
            <person name="Desiro A."/>
            <person name="Na H."/>
            <person name="Kennedy M."/>
            <person name="Barry K."/>
            <person name="Grigoriev I.V."/>
            <person name="Miller A.N."/>
            <person name="O'Donnell K."/>
            <person name="Stajich J.E."/>
            <person name="Bonito G."/>
        </authorList>
    </citation>
    <scope>NUCLEOTIDE SEQUENCE</scope>
    <source>
        <strain evidence="2">NRRL 2769</strain>
    </source>
</reference>
<protein>
    <submittedName>
        <fullName evidence="2">Uncharacterized protein</fullName>
    </submittedName>
</protein>
<feature type="compositionally biased region" description="Basic and acidic residues" evidence="1">
    <location>
        <begin position="393"/>
        <end position="405"/>
    </location>
</feature>
<comment type="caution">
    <text evidence="2">The sequence shown here is derived from an EMBL/GenBank/DDBJ whole genome shotgun (WGS) entry which is preliminary data.</text>
</comment>
<evidence type="ECO:0000313" key="3">
    <source>
        <dbReference type="Proteomes" id="UP000703661"/>
    </source>
</evidence>
<gene>
    <name evidence="2" type="ORF">BGZ80_002467</name>
</gene>
<feature type="compositionally biased region" description="Basic and acidic residues" evidence="1">
    <location>
        <begin position="493"/>
        <end position="506"/>
    </location>
</feature>
<feature type="compositionally biased region" description="Polar residues" evidence="1">
    <location>
        <begin position="276"/>
        <end position="290"/>
    </location>
</feature>
<organism evidence="2 3">
    <name type="scientific">Entomortierella chlamydospora</name>
    <dbReference type="NCBI Taxonomy" id="101097"/>
    <lineage>
        <taxon>Eukaryota</taxon>
        <taxon>Fungi</taxon>
        <taxon>Fungi incertae sedis</taxon>
        <taxon>Mucoromycota</taxon>
        <taxon>Mortierellomycotina</taxon>
        <taxon>Mortierellomycetes</taxon>
        <taxon>Mortierellales</taxon>
        <taxon>Mortierellaceae</taxon>
        <taxon>Entomortierella</taxon>
    </lineage>
</organism>
<proteinExistence type="predicted"/>
<name>A0A9P6N1H8_9FUNG</name>
<feature type="region of interest" description="Disordered" evidence="1">
    <location>
        <begin position="393"/>
        <end position="417"/>
    </location>
</feature>
<feature type="region of interest" description="Disordered" evidence="1">
    <location>
        <begin position="1"/>
        <end position="20"/>
    </location>
</feature>
<evidence type="ECO:0000313" key="2">
    <source>
        <dbReference type="EMBL" id="KAG0021410.1"/>
    </source>
</evidence>
<feature type="region of interest" description="Disordered" evidence="1">
    <location>
        <begin position="493"/>
        <end position="518"/>
    </location>
</feature>
<feature type="region of interest" description="Disordered" evidence="1">
    <location>
        <begin position="39"/>
        <end position="67"/>
    </location>
</feature>
<dbReference type="AlphaFoldDB" id="A0A9P6N1H8"/>
<evidence type="ECO:0000256" key="1">
    <source>
        <dbReference type="SAM" id="MobiDB-lite"/>
    </source>
</evidence>
<feature type="compositionally biased region" description="Low complexity" evidence="1">
    <location>
        <begin position="44"/>
        <end position="55"/>
    </location>
</feature>
<dbReference type="EMBL" id="JAAAID010000161">
    <property type="protein sequence ID" value="KAG0021410.1"/>
    <property type="molecule type" value="Genomic_DNA"/>
</dbReference>
<keyword evidence="3" id="KW-1185">Reference proteome</keyword>
<accession>A0A9P6N1H8</accession>
<sequence>MSSLLFQSTGKGDGGSSSTSAANPFMNLAHFYEQELTDQHIDSRSSSSSRQYRQQTPVTPSKMSHIPKPTMNSRILVVQVPIIITIPMTLYPFSNTLAAIMGQTQDRKDGLGPIVDFSQHISTLIENGQYSPEVKSRLENHLEARHHNPYAEKRQFSRGMRASSQREQVLMDMNQGGINSLESDLDSAWKESMLAPGSSSTRPTDLSTTTTTYLQEATMPKDLRITSRTIETEALHGSYGPQQHHTNLNSQMQEPINSHATVMNRDWADEFARAALTSSQSQSDQVNTDSTGRRDSLKTCGFILDPKNNHDFSFSDPATVLSFETSTVPVSSSPITSAPTFNTHQHYGDNLITQIPVPAHSAPEPLRVINEVYNDDVFEDDMLQAWMETLAQEKQEADERAKESHQPSIPEPVETYNDDGFESDLLQAWKESLEQEKQESDERTKELIDKTIPVDSVEMAAVMDREIYNDDVFEGDMLQSWMETLALEKQEAKENEEKLRQAKDDVDKEEEENKSDNRLLDETEQKLILEMALRRLNGLMHQLGQKQGLLEGTRAGMWRGDDNKIAE</sequence>